<dbReference type="RefSeq" id="WP_090536290.1">
    <property type="nucleotide sequence ID" value="NZ_FOYD01000001.1"/>
</dbReference>
<dbReference type="Proteomes" id="UP000242815">
    <property type="component" value="Unassembled WGS sequence"/>
</dbReference>
<reference evidence="1 2" key="1">
    <citation type="submission" date="2016-10" db="EMBL/GenBank/DDBJ databases">
        <authorList>
            <person name="de Groot N.N."/>
        </authorList>
    </citation>
    <scope>NUCLEOTIDE SEQUENCE [LARGE SCALE GENOMIC DNA]</scope>
    <source>
        <strain evidence="1 2">JCM 18415</strain>
    </source>
</reference>
<gene>
    <name evidence="1" type="ORF">SAMN05216578_101316</name>
</gene>
<sequence length="232" mass="25289">MASARTLPTLFLSCRDGRPAVSRPAPLISRLVEPGTAVEAVVFITIEHTGSGARLSAGPACSERLQSLASLLAGQGLAVQVECLPHPALADVAAELCEPAPGECIELCLSRDLGAWRCRQIGQALSTWRDDCVLLVCLDRVREDARAEAQRPLHDSYWRGLMSHWVEQQQWQQAMSGNVELAYESGFDDDGTDTLCLLQAAFGLGGQHMPERLFGFDLDDHQRALAGYGWMN</sequence>
<evidence type="ECO:0000313" key="1">
    <source>
        <dbReference type="EMBL" id="SFQ59767.1"/>
    </source>
</evidence>
<dbReference type="AlphaFoldDB" id="A0A1I5ZU63"/>
<dbReference type="STRING" id="1002526.SAMN05216578_101316"/>
<organism evidence="1 2">
    <name type="scientific">Halopseudomonas formosensis</name>
    <dbReference type="NCBI Taxonomy" id="1002526"/>
    <lineage>
        <taxon>Bacteria</taxon>
        <taxon>Pseudomonadati</taxon>
        <taxon>Pseudomonadota</taxon>
        <taxon>Gammaproteobacteria</taxon>
        <taxon>Pseudomonadales</taxon>
        <taxon>Pseudomonadaceae</taxon>
        <taxon>Halopseudomonas</taxon>
    </lineage>
</organism>
<dbReference type="OrthoDB" id="6894726at2"/>
<proteinExistence type="predicted"/>
<accession>A0A1I5ZU63</accession>
<protein>
    <submittedName>
        <fullName evidence="1">Uncharacterized protein</fullName>
    </submittedName>
</protein>
<dbReference type="EMBL" id="FOYD01000001">
    <property type="protein sequence ID" value="SFQ59767.1"/>
    <property type="molecule type" value="Genomic_DNA"/>
</dbReference>
<evidence type="ECO:0000313" key="2">
    <source>
        <dbReference type="Proteomes" id="UP000242815"/>
    </source>
</evidence>
<name>A0A1I5ZU63_9GAMM</name>